<evidence type="ECO:0000256" key="1">
    <source>
        <dbReference type="ARBA" id="ARBA00003456"/>
    </source>
</evidence>
<keyword evidence="4 11" id="KW-0813">Transport</keyword>
<dbReference type="NCBIfam" id="TIGR01146">
    <property type="entry name" value="ATPsyn_F1gamma"/>
    <property type="match status" value="1"/>
</dbReference>
<evidence type="ECO:0000256" key="2">
    <source>
        <dbReference type="ARBA" id="ARBA00004170"/>
    </source>
</evidence>
<reference evidence="12 13" key="1">
    <citation type="journal article" date="2019" name="Front. Microbiol.">
        <title>Thermoanaerosceptrum fracticalcis gen. nov. sp. nov., a Novel Fumarate-Fermenting Microorganism From a Deep Fractured Carbonate Aquifer of the US Great Basin.</title>
        <authorList>
            <person name="Hamilton-Brehm S.D."/>
            <person name="Stewart L.E."/>
            <person name="Zavarin M."/>
            <person name="Caldwell M."/>
            <person name="Lawson P.A."/>
            <person name="Onstott T.C."/>
            <person name="Grzymski J."/>
            <person name="Neveux I."/>
            <person name="Lollar B.S."/>
            <person name="Russell C.E."/>
            <person name="Moser D.P."/>
        </authorList>
    </citation>
    <scope>NUCLEOTIDE SEQUENCE [LARGE SCALE GENOMIC DNA]</scope>
    <source>
        <strain evidence="12 13">DRI-13</strain>
    </source>
</reference>
<dbReference type="Gene3D" id="1.10.287.80">
    <property type="entry name" value="ATP synthase, gamma subunit, helix hairpin domain"/>
    <property type="match status" value="1"/>
</dbReference>
<dbReference type="Gene3D" id="3.40.1380.10">
    <property type="match status" value="1"/>
</dbReference>
<keyword evidence="13" id="KW-1185">Reference proteome</keyword>
<proteinExistence type="inferred from homology"/>
<name>A0A7G6E4P1_THEFR</name>
<dbReference type="HAMAP" id="MF_00815">
    <property type="entry name" value="ATP_synth_gamma_bact"/>
    <property type="match status" value="1"/>
</dbReference>
<evidence type="ECO:0000313" key="13">
    <source>
        <dbReference type="Proteomes" id="UP000515847"/>
    </source>
</evidence>
<keyword evidence="8 11" id="KW-0139">CF(1)</keyword>
<comment type="subunit">
    <text evidence="11">F-type ATPases have 2 components, CF(1) - the catalytic core - and CF(0) - the membrane proton channel. CF(1) has five subunits: alpha(3), beta(3), gamma(1), delta(1), epsilon(1). CF(0) has three main subunits: a, b and c.</text>
</comment>
<dbReference type="PROSITE" id="PS00153">
    <property type="entry name" value="ATPASE_GAMMA"/>
    <property type="match status" value="1"/>
</dbReference>
<dbReference type="InterPro" id="IPR000131">
    <property type="entry name" value="ATP_synth_F1_gsu"/>
</dbReference>
<organism evidence="12 13">
    <name type="scientific">Thermanaerosceptrum fracticalcis</name>
    <dbReference type="NCBI Taxonomy" id="1712410"/>
    <lineage>
        <taxon>Bacteria</taxon>
        <taxon>Bacillati</taxon>
        <taxon>Bacillota</taxon>
        <taxon>Clostridia</taxon>
        <taxon>Eubacteriales</taxon>
        <taxon>Peptococcaceae</taxon>
        <taxon>Thermanaerosceptrum</taxon>
    </lineage>
</organism>
<sequence length="286" mass="31800">MPGVRDIKRRIRSVKNTQQITKAMEMVAAAKLRKTQEAAVSARPYAKKLEEVLGRIVASAGETAHNLMTKRPVKSVGIILITADRGLAGGYNANLVRKAMLEAARFKQYEVGFITVGRKGRDFLRRRGKNIQGEFLGIKDTPTFIEAQRIAQMAVNYFLDGIYDEVHVIYQEFISPVQQRPVMKQLLPIPYSGEGKEENTEYLYEPGPEQVLEILLPKYINNVVYQALTEAKASEHGSRMTAMGSATDNAGEMIDKLTLSFNRARQAAITREIAEIVGGANALKAQ</sequence>
<dbReference type="GO" id="GO:0005886">
    <property type="term" value="C:plasma membrane"/>
    <property type="evidence" value="ECO:0007669"/>
    <property type="project" value="UniProtKB-SubCell"/>
</dbReference>
<comment type="similarity">
    <text evidence="3 11">Belongs to the ATPase gamma chain family.</text>
</comment>
<evidence type="ECO:0000256" key="9">
    <source>
        <dbReference type="ARBA" id="ARBA00023310"/>
    </source>
</evidence>
<evidence type="ECO:0000256" key="6">
    <source>
        <dbReference type="ARBA" id="ARBA00023065"/>
    </source>
</evidence>
<dbReference type="Pfam" id="PF00231">
    <property type="entry name" value="ATP-synt"/>
    <property type="match status" value="1"/>
</dbReference>
<accession>A0A7G6E4P1</accession>
<dbReference type="GO" id="GO:0042777">
    <property type="term" value="P:proton motive force-driven plasma membrane ATP synthesis"/>
    <property type="evidence" value="ECO:0007669"/>
    <property type="project" value="UniProtKB-UniRule"/>
</dbReference>
<keyword evidence="11" id="KW-1003">Cell membrane</keyword>
<comment type="function">
    <text evidence="1 11">Produces ATP from ADP in the presence of a proton gradient across the membrane. The gamma chain is believed to be important in regulating ATPase activity and the flow of protons through the CF(0) complex.</text>
</comment>
<dbReference type="OrthoDB" id="9812769at2"/>
<dbReference type="PANTHER" id="PTHR11693">
    <property type="entry name" value="ATP SYNTHASE GAMMA CHAIN"/>
    <property type="match status" value="1"/>
</dbReference>
<evidence type="ECO:0000256" key="8">
    <source>
        <dbReference type="ARBA" id="ARBA00023196"/>
    </source>
</evidence>
<keyword evidence="9 11" id="KW-0066">ATP synthesis</keyword>
<dbReference type="SUPFAM" id="SSF52943">
    <property type="entry name" value="ATP synthase (F1-ATPase), gamma subunit"/>
    <property type="match status" value="1"/>
</dbReference>
<keyword evidence="7 11" id="KW-0472">Membrane</keyword>
<keyword evidence="6 11" id="KW-0406">Ion transport</keyword>
<dbReference type="InterPro" id="IPR035968">
    <property type="entry name" value="ATP_synth_F1_ATPase_gsu"/>
</dbReference>
<evidence type="ECO:0000256" key="10">
    <source>
        <dbReference type="ARBA" id="ARBA00060385"/>
    </source>
</evidence>
<evidence type="ECO:0000313" key="12">
    <source>
        <dbReference type="EMBL" id="QNB47045.1"/>
    </source>
</evidence>
<dbReference type="KEGG" id="tfr:BR63_12435"/>
<dbReference type="Proteomes" id="UP000515847">
    <property type="component" value="Chromosome"/>
</dbReference>
<comment type="subcellular location">
    <subcellularLocation>
        <location evidence="11">Cell membrane</location>
        <topology evidence="11">Peripheral membrane protein</topology>
    </subcellularLocation>
    <subcellularLocation>
        <location evidence="2">Membrane</location>
        <topology evidence="2">Peripheral membrane protein</topology>
    </subcellularLocation>
    <subcellularLocation>
        <location evidence="10">Thylakoid</location>
    </subcellularLocation>
</comment>
<dbReference type="PANTHER" id="PTHR11693:SF22">
    <property type="entry name" value="ATP SYNTHASE SUBUNIT GAMMA, MITOCHONDRIAL"/>
    <property type="match status" value="1"/>
</dbReference>
<gene>
    <name evidence="11" type="primary">atpG</name>
    <name evidence="12" type="ORF">BR63_12435</name>
</gene>
<evidence type="ECO:0000256" key="5">
    <source>
        <dbReference type="ARBA" id="ARBA00022781"/>
    </source>
</evidence>
<keyword evidence="5 11" id="KW-0375">Hydrogen ion transport</keyword>
<dbReference type="AlphaFoldDB" id="A0A7G6E4P1"/>
<dbReference type="EMBL" id="CP045798">
    <property type="protein sequence ID" value="QNB47045.1"/>
    <property type="molecule type" value="Genomic_DNA"/>
</dbReference>
<dbReference type="CDD" id="cd12151">
    <property type="entry name" value="F1-ATPase_gamma"/>
    <property type="match status" value="1"/>
</dbReference>
<evidence type="ECO:0000256" key="7">
    <source>
        <dbReference type="ARBA" id="ARBA00023136"/>
    </source>
</evidence>
<dbReference type="RefSeq" id="WP_034420590.1">
    <property type="nucleotide sequence ID" value="NZ_CP045798.1"/>
</dbReference>
<dbReference type="GO" id="GO:0005524">
    <property type="term" value="F:ATP binding"/>
    <property type="evidence" value="ECO:0007669"/>
    <property type="project" value="UniProtKB-UniRule"/>
</dbReference>
<dbReference type="PRINTS" id="PR00126">
    <property type="entry name" value="ATPASEGAMMA"/>
</dbReference>
<dbReference type="GO" id="GO:0045259">
    <property type="term" value="C:proton-transporting ATP synthase complex"/>
    <property type="evidence" value="ECO:0007669"/>
    <property type="project" value="UniProtKB-KW"/>
</dbReference>
<evidence type="ECO:0000256" key="3">
    <source>
        <dbReference type="ARBA" id="ARBA00007681"/>
    </source>
</evidence>
<protein>
    <recommendedName>
        <fullName evidence="11">ATP synthase gamma chain</fullName>
    </recommendedName>
    <alternativeName>
        <fullName evidence="11">ATP synthase F1 sector gamma subunit</fullName>
    </alternativeName>
    <alternativeName>
        <fullName evidence="11">F-ATPase gamma subunit</fullName>
    </alternativeName>
</protein>
<dbReference type="FunFam" id="1.10.287.80:FF:000003">
    <property type="entry name" value="ATP synthase gamma chain, chloroplastic"/>
    <property type="match status" value="1"/>
</dbReference>
<dbReference type="GO" id="GO:0009579">
    <property type="term" value="C:thylakoid"/>
    <property type="evidence" value="ECO:0007669"/>
    <property type="project" value="UniProtKB-SubCell"/>
</dbReference>
<evidence type="ECO:0000256" key="4">
    <source>
        <dbReference type="ARBA" id="ARBA00022448"/>
    </source>
</evidence>
<evidence type="ECO:0000256" key="11">
    <source>
        <dbReference type="HAMAP-Rule" id="MF_00815"/>
    </source>
</evidence>
<dbReference type="GO" id="GO:0046933">
    <property type="term" value="F:proton-transporting ATP synthase activity, rotational mechanism"/>
    <property type="evidence" value="ECO:0007669"/>
    <property type="project" value="UniProtKB-UniRule"/>
</dbReference>
<dbReference type="InterPro" id="IPR023632">
    <property type="entry name" value="ATP_synth_F1_gsu_CS"/>
</dbReference>